<proteinExistence type="predicted"/>
<dbReference type="Proteomes" id="UP000076925">
    <property type="component" value="Unassembled WGS sequence"/>
</dbReference>
<accession>A0A139WQM1</accession>
<organism evidence="1 2">
    <name type="scientific">Scytonema hofmannii PCC 7110</name>
    <dbReference type="NCBI Taxonomy" id="128403"/>
    <lineage>
        <taxon>Bacteria</taxon>
        <taxon>Bacillati</taxon>
        <taxon>Cyanobacteriota</taxon>
        <taxon>Cyanophyceae</taxon>
        <taxon>Nostocales</taxon>
        <taxon>Scytonemataceae</taxon>
        <taxon>Scytonema</taxon>
    </lineage>
</organism>
<dbReference type="STRING" id="128403.WA1_49255"/>
<comment type="caution">
    <text evidence="1">The sequence shown here is derived from an EMBL/GenBank/DDBJ whole genome shotgun (WGS) entry which is preliminary data.</text>
</comment>
<sequence>MAKKTSSSTPVYPIVVLPKLTEGNLSPSVHPSGSGTAPVGASEERFGNILKHHFGDWVKPQQEMLPPNHERPYTADFLIVEPTTGLHFDIEVDEPNSFSTGEPTHCIGDDDYRNKCFVDAGWVVIRFAEEQVSSQPERCCRFIANAIARLTLNYSLQSKLAHVEPVTKVKQWSKRYAGALIKTNYRNNYLPKN</sequence>
<dbReference type="RefSeq" id="WP_017741182.1">
    <property type="nucleotide sequence ID" value="NZ_KQ976355.1"/>
</dbReference>
<evidence type="ECO:0008006" key="3">
    <source>
        <dbReference type="Google" id="ProtNLM"/>
    </source>
</evidence>
<reference evidence="1 2" key="1">
    <citation type="journal article" date="2013" name="Genome Biol. Evol.">
        <title>Genomes of Stigonematalean cyanobacteria (subsection V) and the evolution of oxygenic photosynthesis from prokaryotes to plastids.</title>
        <authorList>
            <person name="Dagan T."/>
            <person name="Roettger M."/>
            <person name="Stucken K."/>
            <person name="Landan G."/>
            <person name="Koch R."/>
            <person name="Major P."/>
            <person name="Gould S.B."/>
            <person name="Goremykin V.V."/>
            <person name="Rippka R."/>
            <person name="Tandeau de Marsac N."/>
            <person name="Gugger M."/>
            <person name="Lockhart P.J."/>
            <person name="Allen J.F."/>
            <person name="Brune I."/>
            <person name="Maus I."/>
            <person name="Puhler A."/>
            <person name="Martin W.F."/>
        </authorList>
    </citation>
    <scope>NUCLEOTIDE SEQUENCE [LARGE SCALE GENOMIC DNA]</scope>
    <source>
        <strain evidence="1 2">PCC 7110</strain>
    </source>
</reference>
<dbReference type="AlphaFoldDB" id="A0A139WQM1"/>
<evidence type="ECO:0000313" key="1">
    <source>
        <dbReference type="EMBL" id="KYC34729.1"/>
    </source>
</evidence>
<dbReference type="OrthoDB" id="570036at2"/>
<keyword evidence="2" id="KW-1185">Reference proteome</keyword>
<protein>
    <recommendedName>
        <fullName evidence="3">DUF559 domain-containing protein</fullName>
    </recommendedName>
</protein>
<dbReference type="EMBL" id="ANNX02000064">
    <property type="protein sequence ID" value="KYC34729.1"/>
    <property type="molecule type" value="Genomic_DNA"/>
</dbReference>
<name>A0A139WQM1_9CYAN</name>
<gene>
    <name evidence="1" type="ORF">WA1_49255</name>
</gene>
<evidence type="ECO:0000313" key="2">
    <source>
        <dbReference type="Proteomes" id="UP000076925"/>
    </source>
</evidence>